<protein>
    <submittedName>
        <fullName evidence="2">Uncharacterized protein</fullName>
    </submittedName>
</protein>
<feature type="transmembrane region" description="Helical" evidence="1">
    <location>
        <begin position="36"/>
        <end position="52"/>
    </location>
</feature>
<feature type="transmembrane region" description="Helical" evidence="1">
    <location>
        <begin position="64"/>
        <end position="84"/>
    </location>
</feature>
<name>A0ABS9CI94_9BACT</name>
<keyword evidence="1" id="KW-1133">Transmembrane helix</keyword>
<keyword evidence="1" id="KW-0472">Membrane</keyword>
<dbReference type="Proteomes" id="UP001200470">
    <property type="component" value="Unassembled WGS sequence"/>
</dbReference>
<evidence type="ECO:0000313" key="3">
    <source>
        <dbReference type="Proteomes" id="UP001200470"/>
    </source>
</evidence>
<accession>A0ABS9CI94</accession>
<feature type="transmembrane region" description="Helical" evidence="1">
    <location>
        <begin position="236"/>
        <end position="255"/>
    </location>
</feature>
<feature type="transmembrane region" description="Helical" evidence="1">
    <location>
        <begin position="206"/>
        <end position="224"/>
    </location>
</feature>
<reference evidence="2 3" key="1">
    <citation type="submission" date="2020-12" db="EMBL/GenBank/DDBJ databases">
        <title>Whole genome sequences of gut porcine anaerobes.</title>
        <authorList>
            <person name="Kubasova T."/>
            <person name="Jahodarova E."/>
            <person name="Rychlik I."/>
        </authorList>
    </citation>
    <scope>NUCLEOTIDE SEQUENCE [LARGE SCALE GENOMIC DNA]</scope>
    <source>
        <strain evidence="2 3">An925</strain>
    </source>
</reference>
<feature type="transmembrane region" description="Helical" evidence="1">
    <location>
        <begin position="261"/>
        <end position="280"/>
    </location>
</feature>
<organism evidence="2 3">
    <name type="scientific">Xylanibacter brevis</name>
    <dbReference type="NCBI Taxonomy" id="83231"/>
    <lineage>
        <taxon>Bacteria</taxon>
        <taxon>Pseudomonadati</taxon>
        <taxon>Bacteroidota</taxon>
        <taxon>Bacteroidia</taxon>
        <taxon>Bacteroidales</taxon>
        <taxon>Prevotellaceae</taxon>
        <taxon>Xylanibacter</taxon>
    </lineage>
</organism>
<dbReference type="EMBL" id="JADYTN010000015">
    <property type="protein sequence ID" value="MCF2564003.1"/>
    <property type="molecule type" value="Genomic_DNA"/>
</dbReference>
<keyword evidence="3" id="KW-1185">Reference proteome</keyword>
<feature type="transmembrane region" description="Helical" evidence="1">
    <location>
        <begin position="287"/>
        <end position="306"/>
    </location>
</feature>
<comment type="caution">
    <text evidence="2">The sequence shown here is derived from an EMBL/GenBank/DDBJ whole genome shotgun (WGS) entry which is preliminary data.</text>
</comment>
<dbReference type="RefSeq" id="WP_144007329.1">
    <property type="nucleotide sequence ID" value="NZ_JADYTN010000015.1"/>
</dbReference>
<gene>
    <name evidence="2" type="ORF">I6E12_07755</name>
</gene>
<sequence>MTKLLQNRISESKLTLPVTVLCVTGVWLLAGLTQGDWWASFACFVVSTYLMIELNNSNALIRIYSRMVSCVFLVLSAVACPLFASTEGAWVQVCVVGALLMIFRTYQDGTSVGSSYYAYLCIGLASLSFVQIVCLIPLLLLMHGVVLHSLSWRTFFAGFFGLLTPYWFWTCWSVYQQSIDQITDHFMALTEWSQPFDFSAWDGSQVAVLLLLALISVIGIVHYIRTSYLDRIRVRQLYHVFSWSVLLMFACLLLQPTLYNILTRMLIVFVSPLLAHYLALTHTRITNITFQVLLFMAVLLTIYNLWTSSLLF</sequence>
<proteinExistence type="predicted"/>
<feature type="transmembrane region" description="Helical" evidence="1">
    <location>
        <begin position="118"/>
        <end position="142"/>
    </location>
</feature>
<keyword evidence="1" id="KW-0812">Transmembrane</keyword>
<feature type="transmembrane region" description="Helical" evidence="1">
    <location>
        <begin position="12"/>
        <end position="30"/>
    </location>
</feature>
<evidence type="ECO:0000313" key="2">
    <source>
        <dbReference type="EMBL" id="MCF2564003.1"/>
    </source>
</evidence>
<evidence type="ECO:0000256" key="1">
    <source>
        <dbReference type="SAM" id="Phobius"/>
    </source>
</evidence>